<evidence type="ECO:0000313" key="7">
    <source>
        <dbReference type="Proteomes" id="UP001322664"/>
    </source>
</evidence>
<evidence type="ECO:0000256" key="4">
    <source>
        <dbReference type="SAM" id="Coils"/>
    </source>
</evidence>
<evidence type="ECO:0000259" key="5">
    <source>
        <dbReference type="Pfam" id="PF13476"/>
    </source>
</evidence>
<protein>
    <recommendedName>
        <fullName evidence="3">Nuclease SbcCD subunit C</fullName>
    </recommendedName>
</protein>
<evidence type="ECO:0000256" key="2">
    <source>
        <dbReference type="ARBA" id="ARBA00011322"/>
    </source>
</evidence>
<sequence>MKPIRLTLQAFGPFKKKEVIDFTELQKHRLFVISGQTGAGKTTIFDGITFALYGVASGQDRKENKSIRSDFAEDDVHTAVELVFEVRGNLYRVKRQLAHIKKGRKTASGEAYEFMRIQENGTEKPAVERQKVTEINKKIEELIGLSYDQFSQIIMLPQGEFRKLLTSQSDNKEAILRKIFKTERYGEIAKKLETKKQDAERLQKMAVARSESYVEQLAGALPERDSQLFERLNGEANLYQIDEALESELQYYEMKAAADEQLYQQAFAKHEQQQKAVLEWQRLNERIAFFEKKQQELINKKADEAIFESKKKEYEAAMKAQQLLPIAEQCTQLKDEVARKSTQLTVLLEKQQQLQQAQQQAYELLQAEKEREEERIAYQQELLQLEKIKPLYEEIMLLTAEVEKKQQELERQQQTIEKNNKQVEKLKLQLNEQQYVIEQQEEQVAALPKLLEQQQRFKEVVALFEKLTDMNRTEQQLTEQLSYIGQKYNDAQMHYDEKMERWLANQAHILALQLVAGEPCPVCGSVEHPAINDNASELIEQPQLQQLKEQANKLHQQFMQLTSAYNLTVQGQEQLYEQLQQLDVEKSEELFYKECYEQNKAEVAQLQQVTQKLTVNRQQLKEWKLTISMLEQTQKDSEQQYQTLKNDFIQQQTVLQQKHLHVPSAMKSLTQLEEIIEHKQQALQTLKRALNKAQQNYDELQAEHMKIAEKHTLSSAHYEELQQKLAAVTTQFNEKREALGFATEEEFIQCCRTQQQIQLLQQEYMTYAKELHALTVFIEQETAQLADAKKADITLATEQLLTYKEAYEEALKTANASKNYQKLCLDYKDKLLQVADEIYALTQTTNEVIMLYNVLRGQNAKKISFERYVQIGYLEQITGAANHRLKHLSNGQYQLVCSSRQESHGRQSGLSLDVYDSYTGQTRDVKSLSGGEKFNASLCLALGMADVIQSFQGNVQIDTMFIDEGFGSLDEEALMRAIDTLIDLQKSGRMVGVISHVAELKAAIPAVLQVEKLKEGFSRTTIKAQGLHPV</sequence>
<dbReference type="InterPro" id="IPR038729">
    <property type="entry name" value="Rad50/SbcC_AAA"/>
</dbReference>
<feature type="coiled-coil region" evidence="4">
    <location>
        <begin position="347"/>
        <end position="443"/>
    </location>
</feature>
<keyword evidence="7" id="KW-1185">Reference proteome</keyword>
<evidence type="ECO:0000256" key="1">
    <source>
        <dbReference type="ARBA" id="ARBA00006930"/>
    </source>
</evidence>
<dbReference type="PANTHER" id="PTHR32114">
    <property type="entry name" value="ABC TRANSPORTER ABCH.3"/>
    <property type="match status" value="1"/>
</dbReference>
<proteinExistence type="inferred from homology"/>
<evidence type="ECO:0000256" key="3">
    <source>
        <dbReference type="ARBA" id="ARBA00013368"/>
    </source>
</evidence>
<reference evidence="6 7" key="1">
    <citation type="submission" date="2023-09" db="EMBL/GenBank/DDBJ databases">
        <authorList>
            <person name="Page C.A."/>
            <person name="Perez-Diaz I.M."/>
        </authorList>
    </citation>
    <scope>NUCLEOTIDE SEQUENCE [LARGE SCALE GENOMIC DNA]</scope>
    <source>
        <strain evidence="6 7">Ll15</strain>
    </source>
</reference>
<accession>A0ABZ0S3P0</accession>
<dbReference type="PANTHER" id="PTHR32114:SF2">
    <property type="entry name" value="ABC TRANSPORTER ABCH.3"/>
    <property type="match status" value="1"/>
</dbReference>
<keyword evidence="4" id="KW-0175">Coiled coil</keyword>
<feature type="domain" description="Rad50/SbcC-type AAA" evidence="5">
    <location>
        <begin position="5"/>
        <end position="212"/>
    </location>
</feature>
<dbReference type="Proteomes" id="UP001322664">
    <property type="component" value="Chromosome"/>
</dbReference>
<name>A0ABZ0S3P0_9BACI</name>
<dbReference type="InterPro" id="IPR027417">
    <property type="entry name" value="P-loop_NTPase"/>
</dbReference>
<evidence type="ECO:0000313" key="6">
    <source>
        <dbReference type="EMBL" id="WPK13728.1"/>
    </source>
</evidence>
<dbReference type="EMBL" id="CP137624">
    <property type="protein sequence ID" value="WPK13728.1"/>
    <property type="molecule type" value="Genomic_DNA"/>
</dbReference>
<dbReference type="Pfam" id="PF13476">
    <property type="entry name" value="AAA_23"/>
    <property type="match status" value="1"/>
</dbReference>
<gene>
    <name evidence="6" type="ORF">R6U77_08720</name>
</gene>
<comment type="similarity">
    <text evidence="1">Belongs to the SMC family. SbcC subfamily.</text>
</comment>
<feature type="coiled-coil region" evidence="4">
    <location>
        <begin position="620"/>
        <end position="738"/>
    </location>
</feature>
<dbReference type="RefSeq" id="WP_319838176.1">
    <property type="nucleotide sequence ID" value="NZ_CP137624.1"/>
</dbReference>
<organism evidence="6 7">
    <name type="scientific">Lysinibacillus louembei</name>
    <dbReference type="NCBI Taxonomy" id="1470088"/>
    <lineage>
        <taxon>Bacteria</taxon>
        <taxon>Bacillati</taxon>
        <taxon>Bacillota</taxon>
        <taxon>Bacilli</taxon>
        <taxon>Bacillales</taxon>
        <taxon>Bacillaceae</taxon>
        <taxon>Lysinibacillus</taxon>
    </lineage>
</organism>
<dbReference type="Gene3D" id="3.40.50.300">
    <property type="entry name" value="P-loop containing nucleotide triphosphate hydrolases"/>
    <property type="match status" value="2"/>
</dbReference>
<comment type="subunit">
    <text evidence="2">Heterodimer of SbcC and SbcD.</text>
</comment>
<dbReference type="Pfam" id="PF13558">
    <property type="entry name" value="SbcC_Walker_B"/>
    <property type="match status" value="1"/>
</dbReference>
<dbReference type="SUPFAM" id="SSF52540">
    <property type="entry name" value="P-loop containing nucleoside triphosphate hydrolases"/>
    <property type="match status" value="2"/>
</dbReference>